<dbReference type="Proteomes" id="UP001595387">
    <property type="component" value="Unassembled WGS sequence"/>
</dbReference>
<keyword evidence="5" id="KW-1185">Reference proteome</keyword>
<feature type="DNA-binding region" description="H-T-H motif" evidence="2">
    <location>
        <begin position="33"/>
        <end position="52"/>
    </location>
</feature>
<dbReference type="EMBL" id="JBHRRZ010000006">
    <property type="protein sequence ID" value="MFC2947449.1"/>
    <property type="molecule type" value="Genomic_DNA"/>
</dbReference>
<dbReference type="InterPro" id="IPR009057">
    <property type="entry name" value="Homeodomain-like_sf"/>
</dbReference>
<protein>
    <submittedName>
        <fullName evidence="4">TetR/AcrR family transcriptional regulator</fullName>
    </submittedName>
</protein>
<dbReference type="RefSeq" id="WP_390303116.1">
    <property type="nucleotide sequence ID" value="NZ_JBHRRZ010000006.1"/>
</dbReference>
<dbReference type="SUPFAM" id="SSF48498">
    <property type="entry name" value="Tetracyclin repressor-like, C-terminal domain"/>
    <property type="match status" value="1"/>
</dbReference>
<evidence type="ECO:0000256" key="1">
    <source>
        <dbReference type="ARBA" id="ARBA00023125"/>
    </source>
</evidence>
<gene>
    <name evidence="4" type="ORF">ACFODW_03620</name>
</gene>
<evidence type="ECO:0000259" key="3">
    <source>
        <dbReference type="PROSITE" id="PS50977"/>
    </source>
</evidence>
<feature type="domain" description="HTH tetR-type" evidence="3">
    <location>
        <begin position="10"/>
        <end position="70"/>
    </location>
</feature>
<accession>A0ABV7A3S0</accession>
<dbReference type="PROSITE" id="PS01081">
    <property type="entry name" value="HTH_TETR_1"/>
    <property type="match status" value="1"/>
</dbReference>
<name>A0ABV7A3S0_9BACI</name>
<evidence type="ECO:0000256" key="2">
    <source>
        <dbReference type="PROSITE-ProRule" id="PRU00335"/>
    </source>
</evidence>
<dbReference type="InterPro" id="IPR050109">
    <property type="entry name" value="HTH-type_TetR-like_transc_reg"/>
</dbReference>
<dbReference type="Pfam" id="PF00440">
    <property type="entry name" value="TetR_N"/>
    <property type="match status" value="1"/>
</dbReference>
<dbReference type="PROSITE" id="PS50977">
    <property type="entry name" value="HTH_TETR_2"/>
    <property type="match status" value="1"/>
</dbReference>
<dbReference type="InterPro" id="IPR001647">
    <property type="entry name" value="HTH_TetR"/>
</dbReference>
<dbReference type="PANTHER" id="PTHR30328:SF54">
    <property type="entry name" value="HTH-TYPE TRANSCRIPTIONAL REPRESSOR SCO4008"/>
    <property type="match status" value="1"/>
</dbReference>
<organism evidence="4 5">
    <name type="scientific">Virgibacillus sediminis</name>
    <dbReference type="NCBI Taxonomy" id="202260"/>
    <lineage>
        <taxon>Bacteria</taxon>
        <taxon>Bacillati</taxon>
        <taxon>Bacillota</taxon>
        <taxon>Bacilli</taxon>
        <taxon>Bacillales</taxon>
        <taxon>Bacillaceae</taxon>
        <taxon>Virgibacillus</taxon>
    </lineage>
</organism>
<dbReference type="Gene3D" id="1.10.10.60">
    <property type="entry name" value="Homeodomain-like"/>
    <property type="match status" value="1"/>
</dbReference>
<evidence type="ECO:0000313" key="5">
    <source>
        <dbReference type="Proteomes" id="UP001595387"/>
    </source>
</evidence>
<dbReference type="SUPFAM" id="SSF46689">
    <property type="entry name" value="Homeodomain-like"/>
    <property type="match status" value="1"/>
</dbReference>
<comment type="caution">
    <text evidence="4">The sequence shown here is derived from an EMBL/GenBank/DDBJ whole genome shotgun (WGS) entry which is preliminary data.</text>
</comment>
<dbReference type="PRINTS" id="PR00455">
    <property type="entry name" value="HTHTETR"/>
</dbReference>
<dbReference type="InterPro" id="IPR023772">
    <property type="entry name" value="DNA-bd_HTH_TetR-type_CS"/>
</dbReference>
<proteinExistence type="predicted"/>
<sequence>MNQTFHKLEEEKKQRILNAALKEFSEKGFEMASTNEIVRNARIGKGMLFYYFNNKQDLFYYLIDYSLNVMTNQFLNRIDVTEPDFIQRMRQIAKIKLDYFRAHPHINNFISSVILDDQLSLPKGLQDRLRDLKRKGGEIMYENVDTSLFRTDIDVNKAFNLIRWAMDGYRQEITSQLQGENIPELDLD</sequence>
<dbReference type="PANTHER" id="PTHR30328">
    <property type="entry name" value="TRANSCRIPTIONAL REPRESSOR"/>
    <property type="match status" value="1"/>
</dbReference>
<keyword evidence="1 2" id="KW-0238">DNA-binding</keyword>
<reference evidence="5" key="1">
    <citation type="journal article" date="2019" name="Int. J. Syst. Evol. Microbiol.">
        <title>The Global Catalogue of Microorganisms (GCM) 10K type strain sequencing project: providing services to taxonomists for standard genome sequencing and annotation.</title>
        <authorList>
            <consortium name="The Broad Institute Genomics Platform"/>
            <consortium name="The Broad Institute Genome Sequencing Center for Infectious Disease"/>
            <person name="Wu L."/>
            <person name="Ma J."/>
        </authorList>
    </citation>
    <scope>NUCLEOTIDE SEQUENCE [LARGE SCALE GENOMIC DNA]</scope>
    <source>
        <strain evidence="5">KCTC 13193</strain>
    </source>
</reference>
<evidence type="ECO:0000313" key="4">
    <source>
        <dbReference type="EMBL" id="MFC2947449.1"/>
    </source>
</evidence>
<dbReference type="InterPro" id="IPR036271">
    <property type="entry name" value="Tet_transcr_reg_TetR-rel_C_sf"/>
</dbReference>
<dbReference type="Gene3D" id="1.10.357.10">
    <property type="entry name" value="Tetracycline Repressor, domain 2"/>
    <property type="match status" value="1"/>
</dbReference>